<gene>
    <name evidence="4" type="ORF">TeGR_g5844</name>
</gene>
<accession>A0ABQ6N077</accession>
<reference evidence="4 5" key="1">
    <citation type="journal article" date="2023" name="Commun. Biol.">
        <title>Genome analysis of Parmales, the sister group of diatoms, reveals the evolutionary specialization of diatoms from phago-mixotrophs to photoautotrophs.</title>
        <authorList>
            <person name="Ban H."/>
            <person name="Sato S."/>
            <person name="Yoshikawa S."/>
            <person name="Yamada K."/>
            <person name="Nakamura Y."/>
            <person name="Ichinomiya M."/>
            <person name="Sato N."/>
            <person name="Blanc-Mathieu R."/>
            <person name="Endo H."/>
            <person name="Kuwata A."/>
            <person name="Ogata H."/>
        </authorList>
    </citation>
    <scope>NUCLEOTIDE SEQUENCE [LARGE SCALE GENOMIC DNA]</scope>
</reference>
<evidence type="ECO:0000313" key="4">
    <source>
        <dbReference type="EMBL" id="GMI37500.1"/>
    </source>
</evidence>
<dbReference type="InterPro" id="IPR001296">
    <property type="entry name" value="Glyco_trans_1"/>
</dbReference>
<dbReference type="PANTHER" id="PTHR12526">
    <property type="entry name" value="GLYCOSYLTRANSFERASE"/>
    <property type="match status" value="1"/>
</dbReference>
<keyword evidence="5" id="KW-1185">Reference proteome</keyword>
<dbReference type="Pfam" id="PF00534">
    <property type="entry name" value="Glycos_transf_1"/>
    <property type="match status" value="1"/>
</dbReference>
<dbReference type="SUPFAM" id="SSF53756">
    <property type="entry name" value="UDP-Glycosyltransferase/glycogen phosphorylase"/>
    <property type="match status" value="1"/>
</dbReference>
<keyword evidence="2" id="KW-0808">Transferase</keyword>
<dbReference type="Gene3D" id="3.40.50.2000">
    <property type="entry name" value="Glycogen Phosphorylase B"/>
    <property type="match status" value="1"/>
</dbReference>
<keyword evidence="1" id="KW-0328">Glycosyltransferase</keyword>
<evidence type="ECO:0000256" key="1">
    <source>
        <dbReference type="ARBA" id="ARBA00022676"/>
    </source>
</evidence>
<organism evidence="4 5">
    <name type="scientific">Tetraparma gracilis</name>
    <dbReference type="NCBI Taxonomy" id="2962635"/>
    <lineage>
        <taxon>Eukaryota</taxon>
        <taxon>Sar</taxon>
        <taxon>Stramenopiles</taxon>
        <taxon>Ochrophyta</taxon>
        <taxon>Bolidophyceae</taxon>
        <taxon>Parmales</taxon>
        <taxon>Triparmaceae</taxon>
        <taxon>Tetraparma</taxon>
    </lineage>
</organism>
<comment type="caution">
    <text evidence="4">The sequence shown here is derived from an EMBL/GenBank/DDBJ whole genome shotgun (WGS) entry which is preliminary data.</text>
</comment>
<dbReference type="Proteomes" id="UP001165060">
    <property type="component" value="Unassembled WGS sequence"/>
</dbReference>
<dbReference type="CDD" id="cd03801">
    <property type="entry name" value="GT4_PimA-like"/>
    <property type="match status" value="1"/>
</dbReference>
<feature type="domain" description="Glycosyl transferase family 1" evidence="3">
    <location>
        <begin position="181"/>
        <end position="339"/>
    </location>
</feature>
<evidence type="ECO:0000256" key="2">
    <source>
        <dbReference type="ARBA" id="ARBA00022679"/>
    </source>
</evidence>
<name>A0ABQ6N077_9STRA</name>
<dbReference type="PANTHER" id="PTHR12526:SF510">
    <property type="entry name" value="D-INOSITOL 3-PHOSPHATE GLYCOSYLTRANSFERASE"/>
    <property type="match status" value="1"/>
</dbReference>
<dbReference type="EMBL" id="BRYB01000779">
    <property type="protein sequence ID" value="GMI37500.1"/>
    <property type="molecule type" value="Genomic_DNA"/>
</dbReference>
<evidence type="ECO:0000259" key="3">
    <source>
        <dbReference type="Pfam" id="PF00534"/>
    </source>
</evidence>
<sequence>MHYLSPFNDVHVLLLGEWPLAPESSFVEALEQLNVTIHRLAGQRVDDNESAEQIAHIFRQAKSGGFRSISQSGLRDAFEDLHDTLEQLDLDVLVHMLHRPNREVHDHYLSDLARLAGVDRVVLEVPLVADDTIGLHTPDVFIVPSEFAKGRVLEGRGGGGVEIVYPGADDSLAGLERDEGGGEVLIASVMRLDPDKSPWLLARTIANVCARKSDVVFEIAGDGLLRSMFEELVAELGAQQCVRMLGPLSRGGVASLLRRADVFLNPSVYNQTWGIANLEAMLAGVPLVAFPAGGGAEYMANNTNCIVPTTATPADIARVVEELVDDAELRAGLGAGGREYVTSRGLVVSEMVAHYERVYRGGS</sequence>
<proteinExistence type="predicted"/>
<protein>
    <recommendedName>
        <fullName evidence="3">Glycosyl transferase family 1 domain-containing protein</fullName>
    </recommendedName>
</protein>
<evidence type="ECO:0000313" key="5">
    <source>
        <dbReference type="Proteomes" id="UP001165060"/>
    </source>
</evidence>